<keyword evidence="3" id="KW-0804">Transcription</keyword>
<dbReference type="InterPro" id="IPR036390">
    <property type="entry name" value="WH_DNA-bd_sf"/>
</dbReference>
<proteinExistence type="predicted"/>
<dbReference type="SUPFAM" id="SSF46785">
    <property type="entry name" value="Winged helix' DNA-binding domain"/>
    <property type="match status" value="1"/>
</dbReference>
<evidence type="ECO:0000256" key="2">
    <source>
        <dbReference type="ARBA" id="ARBA00023125"/>
    </source>
</evidence>
<gene>
    <name evidence="5" type="ORF">At1D1609_55420</name>
</gene>
<dbReference type="InterPro" id="IPR000524">
    <property type="entry name" value="Tscrpt_reg_HTH_GntR"/>
</dbReference>
<dbReference type="SUPFAM" id="SSF48008">
    <property type="entry name" value="GntR ligand-binding domain-like"/>
    <property type="match status" value="1"/>
</dbReference>
<dbReference type="SMART" id="SM00345">
    <property type="entry name" value="HTH_GNTR"/>
    <property type="match status" value="1"/>
</dbReference>
<evidence type="ECO:0000259" key="4">
    <source>
        <dbReference type="PROSITE" id="PS50949"/>
    </source>
</evidence>
<dbReference type="InterPro" id="IPR036388">
    <property type="entry name" value="WH-like_DNA-bd_sf"/>
</dbReference>
<feature type="domain" description="HTH gntR-type" evidence="4">
    <location>
        <begin position="10"/>
        <end position="77"/>
    </location>
</feature>
<dbReference type="PANTHER" id="PTHR43537:SF5">
    <property type="entry name" value="UXU OPERON TRANSCRIPTIONAL REGULATOR"/>
    <property type="match status" value="1"/>
</dbReference>
<dbReference type="Gene3D" id="1.10.10.10">
    <property type="entry name" value="Winged helix-like DNA-binding domain superfamily/Winged helix DNA-binding domain"/>
    <property type="match status" value="1"/>
</dbReference>
<dbReference type="Gene3D" id="1.20.120.530">
    <property type="entry name" value="GntR ligand-binding domain-like"/>
    <property type="match status" value="1"/>
</dbReference>
<evidence type="ECO:0000256" key="1">
    <source>
        <dbReference type="ARBA" id="ARBA00023015"/>
    </source>
</evidence>
<reference evidence="5 6" key="1">
    <citation type="submission" date="2018-02" db="EMBL/GenBank/DDBJ databases">
        <title>Complete genome sequence of Agrobacterium tumefaciens 1D1609.</title>
        <authorList>
            <person name="Cho S.-T."/>
            <person name="Haryono M."/>
            <person name="Chang H.-H."/>
            <person name="Santos M.N."/>
            <person name="Lai E.-M."/>
            <person name="Kuo C.-H."/>
        </authorList>
    </citation>
    <scope>NUCLEOTIDE SEQUENCE [LARGE SCALE GENOMIC DNA]</scope>
    <source>
        <strain evidence="5 6">1D1609</strain>
        <plasmid evidence="6">Plasmid pat1d1609b</plasmid>
    </source>
</reference>
<dbReference type="Proteomes" id="UP000237717">
    <property type="component" value="Plasmid pAt1D1609b"/>
</dbReference>
<dbReference type="PROSITE" id="PS50949">
    <property type="entry name" value="HTH_GNTR"/>
    <property type="match status" value="1"/>
</dbReference>
<dbReference type="Pfam" id="PF00392">
    <property type="entry name" value="GntR"/>
    <property type="match status" value="1"/>
</dbReference>
<evidence type="ECO:0000313" key="6">
    <source>
        <dbReference type="Proteomes" id="UP000237717"/>
    </source>
</evidence>
<organism evidence="5 6">
    <name type="scientific">Agrobacterium tumefaciens</name>
    <dbReference type="NCBI Taxonomy" id="358"/>
    <lineage>
        <taxon>Bacteria</taxon>
        <taxon>Pseudomonadati</taxon>
        <taxon>Pseudomonadota</taxon>
        <taxon>Alphaproteobacteria</taxon>
        <taxon>Hyphomicrobiales</taxon>
        <taxon>Rhizobiaceae</taxon>
        <taxon>Rhizobium/Agrobacterium group</taxon>
        <taxon>Agrobacterium</taxon>
        <taxon>Agrobacterium tumefaciens complex</taxon>
    </lineage>
</organism>
<keyword evidence="1" id="KW-0805">Transcription regulation</keyword>
<dbReference type="Pfam" id="PF07729">
    <property type="entry name" value="FCD"/>
    <property type="match status" value="1"/>
</dbReference>
<dbReference type="RefSeq" id="WP_158662974.1">
    <property type="nucleotide sequence ID" value="NZ_CP026928.1"/>
</dbReference>
<dbReference type="GO" id="GO:0003700">
    <property type="term" value="F:DNA-binding transcription factor activity"/>
    <property type="evidence" value="ECO:0007669"/>
    <property type="project" value="InterPro"/>
</dbReference>
<geneLocation type="plasmid" evidence="6">
    <name>pat1d1609b</name>
</geneLocation>
<protein>
    <submittedName>
        <fullName evidence="5">GntR family transcriptional regulator</fullName>
    </submittedName>
</protein>
<dbReference type="InterPro" id="IPR008920">
    <property type="entry name" value="TF_FadR/GntR_C"/>
</dbReference>
<evidence type="ECO:0000256" key="3">
    <source>
        <dbReference type="ARBA" id="ARBA00023163"/>
    </source>
</evidence>
<sequence length="210" mass="23959">MTMDFSMGGATLSAQLVEKVRDLIFLGKLPPGTQVTEQGLSRQFGVSRTPMREALRTLESRGFVEISPNKGARIGAIDEDEYLAGLQIVSAVDEILAERICERVSEEDMFELDMLEAMLTKAYEKGDKERYLRVNYQIHDRLEAIGDSQFLRSIRSFIAARMTSRTHALLGDDEVWKRFYQEHLEMTVAIRKRDVEALRSAFRSHNQPIA</sequence>
<evidence type="ECO:0000313" key="5">
    <source>
        <dbReference type="EMBL" id="AVH45572.1"/>
    </source>
</evidence>
<dbReference type="GO" id="GO:0003677">
    <property type="term" value="F:DNA binding"/>
    <property type="evidence" value="ECO:0007669"/>
    <property type="project" value="UniProtKB-KW"/>
</dbReference>
<dbReference type="AlphaFoldDB" id="A0A2L2LML8"/>
<dbReference type="EMBL" id="CP026928">
    <property type="protein sequence ID" value="AVH45572.1"/>
    <property type="molecule type" value="Genomic_DNA"/>
</dbReference>
<accession>A0A2L2LML8</accession>
<dbReference type="InterPro" id="IPR011711">
    <property type="entry name" value="GntR_C"/>
</dbReference>
<dbReference type="PRINTS" id="PR00035">
    <property type="entry name" value="HTHGNTR"/>
</dbReference>
<keyword evidence="2" id="KW-0238">DNA-binding</keyword>
<dbReference type="PANTHER" id="PTHR43537">
    <property type="entry name" value="TRANSCRIPTIONAL REGULATOR, GNTR FAMILY"/>
    <property type="match status" value="1"/>
</dbReference>
<name>A0A2L2LML8_AGRTU</name>
<dbReference type="CDD" id="cd07377">
    <property type="entry name" value="WHTH_GntR"/>
    <property type="match status" value="1"/>
</dbReference>
<keyword evidence="5" id="KW-0614">Plasmid</keyword>